<name>A0A330L758_9BACT</name>
<evidence type="ECO:0000313" key="1">
    <source>
        <dbReference type="EMBL" id="SPP65693.1"/>
    </source>
</evidence>
<keyword evidence="2" id="KW-1185">Reference proteome</keyword>
<dbReference type="InParanoid" id="A0A330L758"/>
<reference evidence="2" key="1">
    <citation type="submission" date="2018-04" db="EMBL/GenBank/DDBJ databases">
        <authorList>
            <person name="Lucker S."/>
            <person name="Sakoula D."/>
        </authorList>
    </citation>
    <scope>NUCLEOTIDE SEQUENCE [LARGE SCALE GENOMIC DNA]</scope>
</reference>
<accession>A0A330L758</accession>
<sequence>MIKREVLSNMRPTAQNIRAMLSACLWVTVVLLAGVAPVAAVPRENHEEKEANLKQQATGGLFHKWTFDKEATKSIPGGFVPLSSGAGVSGIWSIEHDETAPSAPNVVMGTSVCEESTCFRLLIAQGLEYEYPDLTMRIRSADGVAGVGGFVFALRDAQNFYAVLVDLGAKRAQVIRVIEGVTTVLGQTAVTLKPIDWHSLRVQRNTIVSKDFIEAFVDGVLALSVEDQMLGTGQVGVVMQGKTTWFFDTLHAVPLFSHRPLSSPAAY</sequence>
<evidence type="ECO:0000313" key="2">
    <source>
        <dbReference type="Proteomes" id="UP000248168"/>
    </source>
</evidence>
<dbReference type="EMBL" id="OUNR01000017">
    <property type="protein sequence ID" value="SPP65693.1"/>
    <property type="molecule type" value="Genomic_DNA"/>
</dbReference>
<protein>
    <recommendedName>
        <fullName evidence="3">3-keto-disaccharide hydrolase domain-containing protein</fullName>
    </recommendedName>
</protein>
<proteinExistence type="predicted"/>
<gene>
    <name evidence="1" type="ORF">NITLEN_40166</name>
</gene>
<dbReference type="Proteomes" id="UP000248168">
    <property type="component" value="Unassembled WGS sequence"/>
</dbReference>
<dbReference type="AlphaFoldDB" id="A0A330L758"/>
<organism evidence="1 2">
    <name type="scientific">Nitrospira lenta</name>
    <dbReference type="NCBI Taxonomy" id="1436998"/>
    <lineage>
        <taxon>Bacteria</taxon>
        <taxon>Pseudomonadati</taxon>
        <taxon>Nitrospirota</taxon>
        <taxon>Nitrospiria</taxon>
        <taxon>Nitrospirales</taxon>
        <taxon>Nitrospiraceae</taxon>
        <taxon>Nitrospira</taxon>
    </lineage>
</organism>
<dbReference type="Gene3D" id="2.60.120.560">
    <property type="entry name" value="Exo-inulinase, domain 1"/>
    <property type="match status" value="1"/>
</dbReference>
<evidence type="ECO:0008006" key="3">
    <source>
        <dbReference type="Google" id="ProtNLM"/>
    </source>
</evidence>